<keyword evidence="1" id="KW-0732">Signal</keyword>
<comment type="caution">
    <text evidence="3">The sequence shown here is derived from an EMBL/GenBank/DDBJ whole genome shotgun (WGS) entry which is preliminary data.</text>
</comment>
<evidence type="ECO:0000259" key="2">
    <source>
        <dbReference type="Pfam" id="PF05229"/>
    </source>
</evidence>
<name>A0A497XB88_9PROT</name>
<gene>
    <name evidence="3" type="ORF">DFR35_2340</name>
</gene>
<dbReference type="EMBL" id="RCCI01000006">
    <property type="protein sequence ID" value="RLJ63708.1"/>
    <property type="molecule type" value="Genomic_DNA"/>
</dbReference>
<evidence type="ECO:0000313" key="4">
    <source>
        <dbReference type="Proteomes" id="UP000268908"/>
    </source>
</evidence>
<keyword evidence="3" id="KW-0167">Capsid protein</keyword>
<organism evidence="3 4">
    <name type="scientific">Sulfurisoma sediminicola</name>
    <dbReference type="NCBI Taxonomy" id="1381557"/>
    <lineage>
        <taxon>Bacteria</taxon>
        <taxon>Pseudomonadati</taxon>
        <taxon>Pseudomonadota</taxon>
        <taxon>Betaproteobacteria</taxon>
        <taxon>Nitrosomonadales</taxon>
        <taxon>Sterolibacteriaceae</taxon>
        <taxon>Sulfurisoma</taxon>
    </lineage>
</organism>
<sequence>MRSYTIRLLAALALMCAACAAQAVITCTVPTSGGFTTAYAGATGTLLNITQGTVTFSCTRSVGGDPLTVLLRANNGANALGVQNRARLGATGNYLNYDGHKNSTCTSLWTSLVVGDFMTINLAAVVGVAQPISVNFWGCVPAGQAAVAGTYTDTVSMRVRNNTNTNNLSPTGTFAVSITVPASCTIAAPAPSPLTINYTAFQPAPATGSTLGSATCTNNLPYELSLDVYIAVSPVSNLQYSLNIDGTAGKVSKRGNGGAQGYTINVSMPAGQAGKCSSGSCSGTQMHTIYVTY</sequence>
<keyword evidence="3" id="KW-0946">Virion</keyword>
<dbReference type="InterPro" id="IPR007893">
    <property type="entry name" value="Spore_coat_U/FanG"/>
</dbReference>
<dbReference type="SMART" id="SM00972">
    <property type="entry name" value="SCPU"/>
    <property type="match status" value="1"/>
</dbReference>
<reference evidence="3 4" key="1">
    <citation type="submission" date="2018-10" db="EMBL/GenBank/DDBJ databases">
        <title>Genomic Encyclopedia of Type Strains, Phase IV (KMG-IV): sequencing the most valuable type-strain genomes for metagenomic binning, comparative biology and taxonomic classification.</title>
        <authorList>
            <person name="Goeker M."/>
        </authorList>
    </citation>
    <scope>NUCLEOTIDE SEQUENCE [LARGE SCALE GENOMIC DNA]</scope>
    <source>
        <strain evidence="3 4">DSM 26916</strain>
    </source>
</reference>
<keyword evidence="4" id="KW-1185">Reference proteome</keyword>
<proteinExistence type="predicted"/>
<dbReference type="AlphaFoldDB" id="A0A497XB88"/>
<feature type="signal peptide" evidence="1">
    <location>
        <begin position="1"/>
        <end position="23"/>
    </location>
</feature>
<feature type="domain" description="Spore coat protein U/FanG" evidence="2">
    <location>
        <begin position="20"/>
        <end position="157"/>
    </location>
</feature>
<accession>A0A497XB88</accession>
<evidence type="ECO:0000313" key="3">
    <source>
        <dbReference type="EMBL" id="RLJ63708.1"/>
    </source>
</evidence>
<evidence type="ECO:0000256" key="1">
    <source>
        <dbReference type="SAM" id="SignalP"/>
    </source>
</evidence>
<dbReference type="Pfam" id="PF05229">
    <property type="entry name" value="SCPU"/>
    <property type="match status" value="1"/>
</dbReference>
<dbReference type="Proteomes" id="UP000268908">
    <property type="component" value="Unassembled WGS sequence"/>
</dbReference>
<protein>
    <submittedName>
        <fullName evidence="3">Spore coat protein U-like protein</fullName>
    </submittedName>
</protein>
<dbReference type="RefSeq" id="WP_165904771.1">
    <property type="nucleotide sequence ID" value="NZ_BHVV01000003.1"/>
</dbReference>
<feature type="chain" id="PRO_5019865881" evidence="1">
    <location>
        <begin position="24"/>
        <end position="293"/>
    </location>
</feature>